<accession>A0A0F9XJL0</accession>
<feature type="compositionally biased region" description="Polar residues" evidence="5">
    <location>
        <begin position="277"/>
        <end position="296"/>
    </location>
</feature>
<dbReference type="OMA" id="CFYRIRL"/>
<keyword evidence="4 6" id="KW-0472">Membrane</keyword>
<dbReference type="OrthoDB" id="342281at2759"/>
<evidence type="ECO:0000259" key="7">
    <source>
        <dbReference type="PROSITE" id="PS51469"/>
    </source>
</evidence>
<reference evidence="9" key="1">
    <citation type="journal article" date="2015" name="Genome Announc.">
        <title>Draft whole-genome sequence of the biocontrol agent Trichoderma harzianum T6776.</title>
        <authorList>
            <person name="Baroncelli R."/>
            <person name="Piaggeschi G."/>
            <person name="Fiorini L."/>
            <person name="Bertolini E."/>
            <person name="Zapparata A."/>
            <person name="Pe M.E."/>
            <person name="Sarrocco S."/>
            <person name="Vannacci G."/>
        </authorList>
    </citation>
    <scope>NUCLEOTIDE SEQUENCE [LARGE SCALE GENOMIC DNA]</scope>
    <source>
        <strain evidence="9">T6776</strain>
    </source>
</reference>
<evidence type="ECO:0000256" key="1">
    <source>
        <dbReference type="ARBA" id="ARBA00004370"/>
    </source>
</evidence>
<feature type="compositionally biased region" description="Acidic residues" evidence="5">
    <location>
        <begin position="165"/>
        <end position="185"/>
    </location>
</feature>
<feature type="transmembrane region" description="Helical" evidence="6">
    <location>
        <begin position="446"/>
        <end position="468"/>
    </location>
</feature>
<dbReference type="PANTHER" id="PTHR12911:SF8">
    <property type="entry name" value="KLAROID PROTEIN-RELATED"/>
    <property type="match status" value="1"/>
</dbReference>
<keyword evidence="3 6" id="KW-1133">Transmembrane helix</keyword>
<gene>
    <name evidence="8" type="ORF">THAR02_07266</name>
</gene>
<feature type="region of interest" description="Disordered" evidence="5">
    <location>
        <begin position="266"/>
        <end position="297"/>
    </location>
</feature>
<dbReference type="EMBL" id="JOKZ01000240">
    <property type="protein sequence ID" value="KKP00638.1"/>
    <property type="molecule type" value="Genomic_DNA"/>
</dbReference>
<evidence type="ECO:0000313" key="8">
    <source>
        <dbReference type="EMBL" id="KKP00638.1"/>
    </source>
</evidence>
<feature type="compositionally biased region" description="Polar residues" evidence="5">
    <location>
        <begin position="395"/>
        <end position="411"/>
    </location>
</feature>
<name>A0A0F9XJL0_TRIHA</name>
<dbReference type="Gene3D" id="2.60.120.260">
    <property type="entry name" value="Galactose-binding domain-like"/>
    <property type="match status" value="1"/>
</dbReference>
<sequence>MMNGGRGGRPRSRERNPVRRPNTRTEVEDFKKPDFPSLKGAPSTKRQYTYGAAEEPRRLSVDGIPATLQDAMNGVLRRQERQEAEEAADLQRHGQYLKPQATRRQNPAREADESESGSDVGSNQPPRGRDNSKYRQGVKSAMAKLAKPSNTAKVAFDRTFSQPASEDEDDDDDDDEELTPDESDVSDSRSFNAERDYFGHATLRLSPIPPPQAVKPISLSSSTRSSTLSGRSVSTNDQHEQTTPNRIIEAPSKAWSAVKSLLGGRISAPVSPRESDTQLSQGTSTTRLQEQSQSTAGMRIPKAPTIVAPANQPRGKEQRTVIPRSSTIINRLSPLAATRRSGKPLLSQQDSPFPTDHSEMDDAMQDTIRETESRVSRQEKWWRILASLFPFTSRRQPQQRHVPNGEINSPVSSDFDSDLDSELDSDLTDESINWQQLFNPLTYLRAIFWFFSTALESVVNSFFGLFSDSLRDRLMLIGEALIYTISGFSFLLLAAVLSSIAIANLPSFEEAPSVSVPSVSIPTLPRFDDLASRIGNFIPSISWSSRSAWDDFPGLNELRGDQYAEFGDLINQILRDLRLMKGAGKLHESSIEQLNSVVPKMVHMTLKDGKPVVTQDFWHAIRDLVEKDGSFPMLNKSKAGNYEPSSEKQWKDIAAWLARRPEIASKINEANDGLAKKLPHMWEAWATDNQRKVEQTLRPILDKMKITGSLSDKDIDKRLDQMIKKHVGNTKSGSTVVSREYFLQYLRDEFASHRTEMRAEINELQPKLEQLIRDSVDLAKKDDSPSMTKAEVAKLVDGLVRKAIADMNLEAMAKGRIRSHWDRDLKNQLNYFGVGAGAIVDPKQTSTTFRPDAKYLNDKGLKGAQPYPPIEALLPWHDDGDCWCAAREVNKRGNPHGAKLSVIMGHSIIPQHIVIEHILPGATSNPGARPRHIEVYIKIEDSATRERLLDFSAAHFPDDLSDWNYAPADLPPQFVKVTQFVYEGAELHDGVHVHRLSSELMALNAETDQVIVRAVSNYGAPNHTCFYRIRLFGHKIPEPGDDM</sequence>
<dbReference type="PANTHER" id="PTHR12911">
    <property type="entry name" value="SAD1/UNC-84-LIKE PROTEIN-RELATED"/>
    <property type="match status" value="1"/>
</dbReference>
<feature type="compositionally biased region" description="Basic and acidic residues" evidence="5">
    <location>
        <begin position="11"/>
        <end position="34"/>
    </location>
</feature>
<feature type="compositionally biased region" description="Basic and acidic residues" evidence="5">
    <location>
        <begin position="77"/>
        <end position="92"/>
    </location>
</feature>
<dbReference type="PROSITE" id="PS51469">
    <property type="entry name" value="SUN"/>
    <property type="match status" value="1"/>
</dbReference>
<comment type="caution">
    <text evidence="8">The sequence shown here is derived from an EMBL/GenBank/DDBJ whole genome shotgun (WGS) entry which is preliminary data.</text>
</comment>
<proteinExistence type="predicted"/>
<evidence type="ECO:0000256" key="4">
    <source>
        <dbReference type="ARBA" id="ARBA00023136"/>
    </source>
</evidence>
<evidence type="ECO:0000256" key="6">
    <source>
        <dbReference type="SAM" id="Phobius"/>
    </source>
</evidence>
<feature type="transmembrane region" description="Helical" evidence="6">
    <location>
        <begin position="480"/>
        <end position="503"/>
    </location>
</feature>
<comment type="subcellular location">
    <subcellularLocation>
        <location evidence="1">Membrane</location>
    </subcellularLocation>
</comment>
<organism evidence="8 9">
    <name type="scientific">Trichoderma harzianum</name>
    <name type="common">Hypocrea lixii</name>
    <dbReference type="NCBI Taxonomy" id="5544"/>
    <lineage>
        <taxon>Eukaryota</taxon>
        <taxon>Fungi</taxon>
        <taxon>Dikarya</taxon>
        <taxon>Ascomycota</taxon>
        <taxon>Pezizomycotina</taxon>
        <taxon>Sordariomycetes</taxon>
        <taxon>Hypocreomycetidae</taxon>
        <taxon>Hypocreales</taxon>
        <taxon>Hypocreaceae</taxon>
        <taxon>Trichoderma</taxon>
    </lineage>
</organism>
<evidence type="ECO:0000256" key="5">
    <source>
        <dbReference type="SAM" id="MobiDB-lite"/>
    </source>
</evidence>
<feature type="domain" description="SUN" evidence="7">
    <location>
        <begin position="837"/>
        <end position="1036"/>
    </location>
</feature>
<keyword evidence="2 6" id="KW-0812">Transmembrane</keyword>
<dbReference type="InterPro" id="IPR045119">
    <property type="entry name" value="SUN1-5"/>
</dbReference>
<evidence type="ECO:0000256" key="2">
    <source>
        <dbReference type="ARBA" id="ARBA00022692"/>
    </source>
</evidence>
<evidence type="ECO:0000256" key="3">
    <source>
        <dbReference type="ARBA" id="ARBA00022989"/>
    </source>
</evidence>
<feature type="compositionally biased region" description="Low complexity" evidence="5">
    <location>
        <begin position="218"/>
        <end position="235"/>
    </location>
</feature>
<feature type="region of interest" description="Disordered" evidence="5">
    <location>
        <begin position="395"/>
        <end position="421"/>
    </location>
</feature>
<protein>
    <recommendedName>
        <fullName evidence="7">SUN domain-containing protein</fullName>
    </recommendedName>
</protein>
<dbReference type="GO" id="GO:0043495">
    <property type="term" value="F:protein-membrane adaptor activity"/>
    <property type="evidence" value="ECO:0007669"/>
    <property type="project" value="TreeGrafter"/>
</dbReference>
<dbReference type="InterPro" id="IPR012919">
    <property type="entry name" value="SUN_dom"/>
</dbReference>
<feature type="region of interest" description="Disordered" evidence="5">
    <location>
        <begin position="339"/>
        <end position="360"/>
    </location>
</feature>
<evidence type="ECO:0000313" key="9">
    <source>
        <dbReference type="Proteomes" id="UP000034112"/>
    </source>
</evidence>
<dbReference type="GO" id="GO:0034993">
    <property type="term" value="C:meiotic nuclear membrane microtubule tethering complex"/>
    <property type="evidence" value="ECO:0007669"/>
    <property type="project" value="TreeGrafter"/>
</dbReference>
<feature type="region of interest" description="Disordered" evidence="5">
    <location>
        <begin position="1"/>
        <end position="251"/>
    </location>
</feature>
<dbReference type="Proteomes" id="UP000034112">
    <property type="component" value="Unassembled WGS sequence"/>
</dbReference>
<dbReference type="AlphaFoldDB" id="A0A0F9XJL0"/>